<dbReference type="InterPro" id="IPR029058">
    <property type="entry name" value="AB_hydrolase_fold"/>
</dbReference>
<comment type="caution">
    <text evidence="1">The sequence shown here is derived from an EMBL/GenBank/DDBJ whole genome shotgun (WGS) entry which is preliminary data.</text>
</comment>
<dbReference type="EMBL" id="JACOOG010000001">
    <property type="protein sequence ID" value="MBC5592643.1"/>
    <property type="molecule type" value="Genomic_DNA"/>
</dbReference>
<dbReference type="RefSeq" id="WP_138298525.1">
    <property type="nucleotide sequence ID" value="NZ_JACOOG010000001.1"/>
</dbReference>
<organism evidence="1 2">
    <name type="scientific">Bacteroides parvus</name>
    <dbReference type="NCBI Taxonomy" id="2763025"/>
    <lineage>
        <taxon>Bacteria</taxon>
        <taxon>Pseudomonadati</taxon>
        <taxon>Bacteroidota</taxon>
        <taxon>Bacteroidia</taxon>
        <taxon>Bacteroidales</taxon>
        <taxon>Bacteroidaceae</taxon>
        <taxon>Bacteroides</taxon>
    </lineage>
</organism>
<dbReference type="Proteomes" id="UP000600230">
    <property type="component" value="Unassembled WGS sequence"/>
</dbReference>
<evidence type="ECO:0000313" key="2">
    <source>
        <dbReference type="Proteomes" id="UP000600230"/>
    </source>
</evidence>
<sequence length="310" mass="35835">MKGRFFILLLLFVSIHCLWAGNYNSNEKVTKVDNDLKVSAGTVDRYFFHSDFVDARNVDIWLPEDYSAKKKYAVLYMHDGQMLYDAGKAWNAKEWDVETIVTQLYKEKKIRNVIVVGVYNNGNKRHIEYFPQKTIQYIEEPERSKLMGLLLEDPLADAYLKFLVTELKPFIDKNYSTKTDQENTFLCGSSMGGLISIYGMCEYPNIFGGVACLSTHWIGTFDNNKQIPAGINEYLKRHLPSPIGHKIYFDHGTVGLDANYPEYQKQVDMIVTKAGYDKKTFQSLEFPGEDHNEKYWSSRLYIPLTFILAE</sequence>
<dbReference type="PANTHER" id="PTHR48098:SF6">
    <property type="entry name" value="FERRI-BACILLIBACTIN ESTERASE BESA"/>
    <property type="match status" value="1"/>
</dbReference>
<dbReference type="SUPFAM" id="SSF53474">
    <property type="entry name" value="alpha/beta-Hydrolases"/>
    <property type="match status" value="1"/>
</dbReference>
<dbReference type="Gene3D" id="3.40.50.1820">
    <property type="entry name" value="alpha/beta hydrolase"/>
    <property type="match status" value="1"/>
</dbReference>
<dbReference type="InterPro" id="IPR050583">
    <property type="entry name" value="Mycobacterial_A85_antigen"/>
</dbReference>
<gene>
    <name evidence="1" type="ORF">H8S53_15655</name>
</gene>
<dbReference type="Pfam" id="PF00756">
    <property type="entry name" value="Esterase"/>
    <property type="match status" value="1"/>
</dbReference>
<accession>A0ABR7C4X1</accession>
<keyword evidence="2" id="KW-1185">Reference proteome</keyword>
<protein>
    <submittedName>
        <fullName evidence="1">Esterase family protein</fullName>
    </submittedName>
</protein>
<evidence type="ECO:0000313" key="1">
    <source>
        <dbReference type="EMBL" id="MBC5592643.1"/>
    </source>
</evidence>
<reference evidence="1 2" key="1">
    <citation type="submission" date="2020-08" db="EMBL/GenBank/DDBJ databases">
        <title>Genome public.</title>
        <authorList>
            <person name="Liu C."/>
            <person name="Sun Q."/>
        </authorList>
    </citation>
    <scope>NUCLEOTIDE SEQUENCE [LARGE SCALE GENOMIC DNA]</scope>
    <source>
        <strain evidence="1 2">NSJ-21</strain>
    </source>
</reference>
<dbReference type="PANTHER" id="PTHR48098">
    <property type="entry name" value="ENTEROCHELIN ESTERASE-RELATED"/>
    <property type="match status" value="1"/>
</dbReference>
<proteinExistence type="predicted"/>
<name>A0ABR7C4X1_9BACE</name>
<dbReference type="InterPro" id="IPR000801">
    <property type="entry name" value="Esterase-like"/>
</dbReference>